<dbReference type="PANTHER" id="PTHR19446">
    <property type="entry name" value="REVERSE TRANSCRIPTASES"/>
    <property type="match status" value="1"/>
</dbReference>
<comment type="caution">
    <text evidence="3">The sequence shown here is derived from an EMBL/GenBank/DDBJ whole genome shotgun (WGS) entry which is preliminary data.</text>
</comment>
<organism evidence="3 4">
    <name type="scientific">Vitis vinifera</name>
    <name type="common">Grape</name>
    <dbReference type="NCBI Taxonomy" id="29760"/>
    <lineage>
        <taxon>Eukaryota</taxon>
        <taxon>Viridiplantae</taxon>
        <taxon>Streptophyta</taxon>
        <taxon>Embryophyta</taxon>
        <taxon>Tracheophyta</taxon>
        <taxon>Spermatophyta</taxon>
        <taxon>Magnoliopsida</taxon>
        <taxon>eudicotyledons</taxon>
        <taxon>Gunneridae</taxon>
        <taxon>Pentapetalae</taxon>
        <taxon>rosids</taxon>
        <taxon>Vitales</taxon>
        <taxon>Vitaceae</taxon>
        <taxon>Viteae</taxon>
        <taxon>Vitis</taxon>
    </lineage>
</organism>
<evidence type="ECO:0000259" key="1">
    <source>
        <dbReference type="Pfam" id="PF00078"/>
    </source>
</evidence>
<dbReference type="InterPro" id="IPR000477">
    <property type="entry name" value="RT_dom"/>
</dbReference>
<reference evidence="3 4" key="1">
    <citation type="journal article" date="2018" name="PLoS Genet.">
        <title>Population sequencing reveals clonal diversity and ancestral inbreeding in the grapevine cultivar Chardonnay.</title>
        <authorList>
            <person name="Roach M.J."/>
            <person name="Johnson D.L."/>
            <person name="Bohlmann J."/>
            <person name="van Vuuren H.J."/>
            <person name="Jones S.J."/>
            <person name="Pretorius I.S."/>
            <person name="Schmidt S.A."/>
            <person name="Borneman A.R."/>
        </authorList>
    </citation>
    <scope>NUCLEOTIDE SEQUENCE [LARGE SCALE GENOMIC DNA]</scope>
    <source>
        <strain evidence="4">cv. Chardonnay</strain>
        <tissue evidence="3">Leaf</tissue>
    </source>
</reference>
<evidence type="ECO:0000313" key="4">
    <source>
        <dbReference type="Proteomes" id="UP000288805"/>
    </source>
</evidence>
<feature type="domain" description="Reverse transcriptase" evidence="1">
    <location>
        <begin position="208"/>
        <end position="317"/>
    </location>
</feature>
<gene>
    <name evidence="3" type="primary">YTX2_734</name>
    <name evidence="3" type="ORF">CK203_067158</name>
</gene>
<dbReference type="Pfam" id="PF00078">
    <property type="entry name" value="RVT_1"/>
    <property type="match status" value="1"/>
</dbReference>
<protein>
    <submittedName>
        <fullName evidence="3">Transposon TX1 uncharacterized 149 kDa protein</fullName>
    </submittedName>
</protein>
<dbReference type="EMBL" id="QGNW01001119">
    <property type="protein sequence ID" value="RVW55158.1"/>
    <property type="molecule type" value="Genomic_DNA"/>
</dbReference>
<proteinExistence type="predicted"/>
<dbReference type="CDD" id="cd01650">
    <property type="entry name" value="RT_nLTR_like"/>
    <property type="match status" value="1"/>
</dbReference>
<sequence length="762" mass="87379">MGENKRLALDKVSFWDDQERLRVLNEQELEARKEAREDFKKWALMEEISWRQKSRETWLKEGDKNTGFFHKMANSNRRRNCLKKIKVNGIWLLEDQEIQRGVMRAYQNLLSDPGGWHPSMNSLEFDRIGVEEAARLEEMFSVEEVFLALSKLNGDKALGSDGFPLAFWQFCWDFAKNEIMGFFKDFFERGKFVKSLNTTFLVLVLKKGGVDDLCDFRPISLVGGLYKLLAKVLANRLKKVVSKVTSSTQNAFVEGRQILDAALIANKAIYSLLKRDETGVLCKLDLEKAYDHINWDFLLTVMQKMGFGEKWARWIRAVRRGFLTGCKIRGRGGNGIQVSHLLFADDTLSINFNKSEILPVGRVENVEVLASELGCKVGTLPSTYLGLPLGAPHKSMVVWDGVEERMRKRLALWKRQFISKGGRITLIQSTLGSVGEKAHVLIKRRADWGLEIFLSSIGPFCANGVGVFTVERESFWKLIISRKFGEEGGGWNSCEVREGYGVGFWKEIRKEGSLLLKIVSFSVGDGRRVRFWKDIWCGNNSICETYPSLFALAVSKDAWVADYWDSLGEVGGWIPRFSRPFNDWEVEAVERLLSTLQGKRLAASLEDRVSRFRGASFGALVFLQRWVFFAWEASWGKVLTQDQLKRRGWILANRCFLCCVEEETINNILVHCPKARVMWDLVFSLFDVTWVLPLTIRDTLLGWFASFVDKKRGKTWQAAPLYLFWTVWKERNNVCNLFSWAKACLEVGPLSLINFVDWLGSC</sequence>
<feature type="domain" description="Reverse transcriptase zinc-binding" evidence="2">
    <location>
        <begin position="624"/>
        <end position="679"/>
    </location>
</feature>
<evidence type="ECO:0000259" key="2">
    <source>
        <dbReference type="Pfam" id="PF13966"/>
    </source>
</evidence>
<evidence type="ECO:0000313" key="3">
    <source>
        <dbReference type="EMBL" id="RVW55158.1"/>
    </source>
</evidence>
<dbReference type="Pfam" id="PF13966">
    <property type="entry name" value="zf-RVT"/>
    <property type="match status" value="1"/>
</dbReference>
<accession>A0A438F573</accession>
<name>A0A438F573_VITVI</name>
<dbReference type="Proteomes" id="UP000288805">
    <property type="component" value="Unassembled WGS sequence"/>
</dbReference>
<dbReference type="InterPro" id="IPR026960">
    <property type="entry name" value="RVT-Znf"/>
</dbReference>
<dbReference type="AlphaFoldDB" id="A0A438F573"/>